<dbReference type="AlphaFoldDB" id="A0A9W8TDU4"/>
<keyword evidence="8 11" id="KW-1133">Transmembrane helix</keyword>
<dbReference type="PANTHER" id="PTHR35329:SF2">
    <property type="entry name" value="CHITIN SYNTHASE EXPORT CHAPERONE"/>
    <property type="match status" value="1"/>
</dbReference>
<evidence type="ECO:0000256" key="9">
    <source>
        <dbReference type="ARBA" id="ARBA00023136"/>
    </source>
</evidence>
<dbReference type="GO" id="GO:0006457">
    <property type="term" value="P:protein folding"/>
    <property type="evidence" value="ECO:0007669"/>
    <property type="project" value="TreeGrafter"/>
</dbReference>
<evidence type="ECO:0000256" key="4">
    <source>
        <dbReference type="ARBA" id="ARBA00022448"/>
    </source>
</evidence>
<evidence type="ECO:0000256" key="3">
    <source>
        <dbReference type="ARBA" id="ARBA00018354"/>
    </source>
</evidence>
<keyword evidence="9 11" id="KW-0472">Membrane</keyword>
<evidence type="ECO:0000256" key="10">
    <source>
        <dbReference type="ARBA" id="ARBA00023316"/>
    </source>
</evidence>
<evidence type="ECO:0000256" key="2">
    <source>
        <dbReference type="ARBA" id="ARBA00009274"/>
    </source>
</evidence>
<dbReference type="GO" id="GO:0015031">
    <property type="term" value="P:protein transport"/>
    <property type="evidence" value="ECO:0007669"/>
    <property type="project" value="UniProtKB-KW"/>
</dbReference>
<comment type="similarity">
    <text evidence="2">Belongs to the CHS7 family.</text>
</comment>
<feature type="transmembrane region" description="Helical" evidence="11">
    <location>
        <begin position="218"/>
        <end position="239"/>
    </location>
</feature>
<keyword evidence="4" id="KW-0813">Transport</keyword>
<feature type="transmembrane region" description="Helical" evidence="11">
    <location>
        <begin position="80"/>
        <end position="97"/>
    </location>
</feature>
<dbReference type="GO" id="GO:0005789">
    <property type="term" value="C:endoplasmic reticulum membrane"/>
    <property type="evidence" value="ECO:0007669"/>
    <property type="project" value="UniProtKB-SubCell"/>
</dbReference>
<evidence type="ECO:0000313" key="13">
    <source>
        <dbReference type="Proteomes" id="UP001148786"/>
    </source>
</evidence>
<keyword evidence="5 11" id="KW-0812">Transmembrane</keyword>
<dbReference type="EMBL" id="JANKHO010000096">
    <property type="protein sequence ID" value="KAJ3515449.1"/>
    <property type="molecule type" value="Genomic_DNA"/>
</dbReference>
<evidence type="ECO:0000256" key="5">
    <source>
        <dbReference type="ARBA" id="ARBA00022692"/>
    </source>
</evidence>
<keyword evidence="13" id="KW-1185">Reference proteome</keyword>
<dbReference type="PANTHER" id="PTHR35329">
    <property type="entry name" value="CHITIN SYNTHASE EXPORT CHAPERONE"/>
    <property type="match status" value="1"/>
</dbReference>
<dbReference type="Proteomes" id="UP001148786">
    <property type="component" value="Unassembled WGS sequence"/>
</dbReference>
<dbReference type="OrthoDB" id="2189463at2759"/>
<evidence type="ECO:0000256" key="8">
    <source>
        <dbReference type="ARBA" id="ARBA00022989"/>
    </source>
</evidence>
<evidence type="ECO:0000313" key="12">
    <source>
        <dbReference type="EMBL" id="KAJ3515449.1"/>
    </source>
</evidence>
<gene>
    <name evidence="12" type="ORF">NLJ89_g1757</name>
</gene>
<feature type="transmembrane region" description="Helical" evidence="11">
    <location>
        <begin position="180"/>
        <end position="206"/>
    </location>
</feature>
<dbReference type="GO" id="GO:0071555">
    <property type="term" value="P:cell wall organization"/>
    <property type="evidence" value="ECO:0007669"/>
    <property type="project" value="UniProtKB-KW"/>
</dbReference>
<evidence type="ECO:0000256" key="7">
    <source>
        <dbReference type="ARBA" id="ARBA00022927"/>
    </source>
</evidence>
<sequence>MGFQFGSFNAICETAALVICPLVGTTQGVEPTCYSRNVDIAGTLIFQPSTSFVHIVAIIMTAIMILHIRSKYTAVGRKEIVMFFWMYAAIELLAMFLDSGVIPTANPSYPWFAAIYTGLVAATYCCLLINGFVGFQFAEDGTPLSLWLLRISCLVVFGVSLFIAIATFKQLFGFNYTKPIPLFIIYIIWPLICVPIYIILQLVLVFRTLEDRWPIGDIIFGTVFYAGAQVLLFAFSVTICDAIKHYIDGLFFFTLCVLLSVMMVYKYWDSITREDLEFSVGSKAAVWEVKDPLLAPSGPEYDEDTASERYTYASSVGSPGFSNSG</sequence>
<proteinExistence type="inferred from homology"/>
<dbReference type="GO" id="GO:0051082">
    <property type="term" value="F:unfolded protein binding"/>
    <property type="evidence" value="ECO:0007669"/>
    <property type="project" value="TreeGrafter"/>
</dbReference>
<comment type="subcellular location">
    <subcellularLocation>
        <location evidence="1">Endoplasmic reticulum membrane</location>
        <topology evidence="1">Multi-pass membrane protein</topology>
    </subcellularLocation>
</comment>
<feature type="transmembrane region" description="Helical" evidence="11">
    <location>
        <begin position="147"/>
        <end position="168"/>
    </location>
</feature>
<accession>A0A9W8TDU4</accession>
<evidence type="ECO:0000256" key="1">
    <source>
        <dbReference type="ARBA" id="ARBA00004477"/>
    </source>
</evidence>
<organism evidence="12 13">
    <name type="scientific">Agrocybe chaxingu</name>
    <dbReference type="NCBI Taxonomy" id="84603"/>
    <lineage>
        <taxon>Eukaryota</taxon>
        <taxon>Fungi</taxon>
        <taxon>Dikarya</taxon>
        <taxon>Basidiomycota</taxon>
        <taxon>Agaricomycotina</taxon>
        <taxon>Agaricomycetes</taxon>
        <taxon>Agaricomycetidae</taxon>
        <taxon>Agaricales</taxon>
        <taxon>Agaricineae</taxon>
        <taxon>Strophariaceae</taxon>
        <taxon>Agrocybe</taxon>
    </lineage>
</organism>
<name>A0A9W8TDU4_9AGAR</name>
<reference evidence="12" key="1">
    <citation type="submission" date="2022-07" db="EMBL/GenBank/DDBJ databases">
        <title>Genome Sequence of Agrocybe chaxingu.</title>
        <authorList>
            <person name="Buettner E."/>
        </authorList>
    </citation>
    <scope>NUCLEOTIDE SEQUENCE</scope>
    <source>
        <strain evidence="12">MP-N11</strain>
    </source>
</reference>
<dbReference type="Pfam" id="PF12271">
    <property type="entry name" value="Chs7"/>
    <property type="match status" value="1"/>
</dbReference>
<keyword evidence="7" id="KW-0653">Protein transport</keyword>
<feature type="transmembrane region" description="Helical" evidence="11">
    <location>
        <begin position="109"/>
        <end position="135"/>
    </location>
</feature>
<dbReference type="InterPro" id="IPR022057">
    <property type="entry name" value="Chs7"/>
</dbReference>
<feature type="transmembrane region" description="Helical" evidence="11">
    <location>
        <begin position="245"/>
        <end position="265"/>
    </location>
</feature>
<evidence type="ECO:0000256" key="6">
    <source>
        <dbReference type="ARBA" id="ARBA00022824"/>
    </source>
</evidence>
<evidence type="ECO:0000256" key="11">
    <source>
        <dbReference type="SAM" id="Phobius"/>
    </source>
</evidence>
<keyword evidence="6" id="KW-0256">Endoplasmic reticulum</keyword>
<keyword evidence="10" id="KW-0961">Cell wall biogenesis/degradation</keyword>
<comment type="caution">
    <text evidence="12">The sequence shown here is derived from an EMBL/GenBank/DDBJ whole genome shotgun (WGS) entry which is preliminary data.</text>
</comment>
<protein>
    <recommendedName>
        <fullName evidence="3">Chitin synthase export chaperone</fullName>
    </recommendedName>
</protein>
<feature type="transmembrane region" description="Helical" evidence="11">
    <location>
        <begin position="51"/>
        <end position="68"/>
    </location>
</feature>